<sequence length="248" mass="27621">MRFFLTAALCIVVTLLTSCFDGKEELWLAKDGAAIFEATYDVPTTTVRLSGGEAKLRGSVDEWLKESPEVRCEAFDISQHEDRTRIHIRLSCASVLKIADLSKPEKSKSMPNPFQHIAGVVEVKRNGLDVELTRTISPNRALVGGLFMPRKEIDGRRLVYVMHLPQAPLESNATRTEDGGKTLVWDYTLAEGLKHPLVTRLKGRVPLPWWVFGGAGVVGVGLVWVGYRGFKRLARVRSERPRDSDAPP</sequence>
<feature type="transmembrane region" description="Helical" evidence="1">
    <location>
        <begin position="207"/>
        <end position="227"/>
    </location>
</feature>
<evidence type="ECO:0000313" key="2">
    <source>
        <dbReference type="EMBL" id="QUE49698.1"/>
    </source>
</evidence>
<name>A0A975G671_9BACT</name>
<dbReference type="PROSITE" id="PS51257">
    <property type="entry name" value="PROKAR_LIPOPROTEIN"/>
    <property type="match status" value="1"/>
</dbReference>
<reference evidence="2" key="1">
    <citation type="submission" date="2021-04" db="EMBL/GenBank/DDBJ databases">
        <title>Luteolibacter sp. 32A isolated from the skin of an Anderson's salamander (Ambystoma andersonii).</title>
        <authorList>
            <person name="Spergser J."/>
            <person name="Busse H.-J."/>
        </authorList>
    </citation>
    <scope>NUCLEOTIDE SEQUENCE</scope>
    <source>
        <strain evidence="2">32A</strain>
    </source>
</reference>
<dbReference type="KEGG" id="lamb:KBB96_12535"/>
<dbReference type="RefSeq" id="WP_211629787.1">
    <property type="nucleotide sequence ID" value="NZ_CP073100.1"/>
</dbReference>
<dbReference type="AlphaFoldDB" id="A0A975G671"/>
<evidence type="ECO:0000313" key="3">
    <source>
        <dbReference type="Proteomes" id="UP000676169"/>
    </source>
</evidence>
<protein>
    <recommendedName>
        <fullName evidence="4">DUF3153 domain-containing protein</fullName>
    </recommendedName>
</protein>
<keyword evidence="1" id="KW-0812">Transmembrane</keyword>
<keyword evidence="1" id="KW-0472">Membrane</keyword>
<gene>
    <name evidence="2" type="ORF">KBB96_12535</name>
</gene>
<keyword evidence="1" id="KW-1133">Transmembrane helix</keyword>
<accession>A0A975G671</accession>
<organism evidence="2 3">
    <name type="scientific">Luteolibacter ambystomatis</name>
    <dbReference type="NCBI Taxonomy" id="2824561"/>
    <lineage>
        <taxon>Bacteria</taxon>
        <taxon>Pseudomonadati</taxon>
        <taxon>Verrucomicrobiota</taxon>
        <taxon>Verrucomicrobiia</taxon>
        <taxon>Verrucomicrobiales</taxon>
        <taxon>Verrucomicrobiaceae</taxon>
        <taxon>Luteolibacter</taxon>
    </lineage>
</organism>
<dbReference type="EMBL" id="CP073100">
    <property type="protein sequence ID" value="QUE49698.1"/>
    <property type="molecule type" value="Genomic_DNA"/>
</dbReference>
<proteinExistence type="predicted"/>
<evidence type="ECO:0008006" key="4">
    <source>
        <dbReference type="Google" id="ProtNLM"/>
    </source>
</evidence>
<evidence type="ECO:0000256" key="1">
    <source>
        <dbReference type="SAM" id="Phobius"/>
    </source>
</evidence>
<keyword evidence="3" id="KW-1185">Reference proteome</keyword>
<dbReference type="Proteomes" id="UP000676169">
    <property type="component" value="Chromosome"/>
</dbReference>